<dbReference type="InterPro" id="IPR036291">
    <property type="entry name" value="NAD(P)-bd_dom_sf"/>
</dbReference>
<dbReference type="InterPro" id="IPR002347">
    <property type="entry name" value="SDR_fam"/>
</dbReference>
<dbReference type="OrthoDB" id="9803333at2"/>
<dbReference type="FunFam" id="3.40.50.720:FF:000240">
    <property type="entry name" value="SDR family oxidoreductase"/>
    <property type="match status" value="1"/>
</dbReference>
<evidence type="ECO:0000256" key="1">
    <source>
        <dbReference type="ARBA" id="ARBA00006484"/>
    </source>
</evidence>
<dbReference type="eggNOG" id="COG1028">
    <property type="taxonomic scope" value="Bacteria"/>
</dbReference>
<dbReference type="PROSITE" id="PS00061">
    <property type="entry name" value="ADH_SHORT"/>
    <property type="match status" value="1"/>
</dbReference>
<keyword evidence="4" id="KW-1185">Reference proteome</keyword>
<dbReference type="SUPFAM" id="SSF51735">
    <property type="entry name" value="NAD(P)-binding Rossmann-fold domains"/>
    <property type="match status" value="1"/>
</dbReference>
<evidence type="ECO:0000256" key="2">
    <source>
        <dbReference type="ARBA" id="ARBA00023002"/>
    </source>
</evidence>
<dbReference type="HOGENOM" id="CLU_010194_1_1_0"/>
<dbReference type="PANTHER" id="PTHR42760">
    <property type="entry name" value="SHORT-CHAIN DEHYDROGENASES/REDUCTASES FAMILY MEMBER"/>
    <property type="match status" value="1"/>
</dbReference>
<dbReference type="InterPro" id="IPR020904">
    <property type="entry name" value="Sc_DH/Rdtase_CS"/>
</dbReference>
<dbReference type="STRING" id="649638.Trad_0661"/>
<dbReference type="EMBL" id="CP002049">
    <property type="protein sequence ID" value="ADI13797.1"/>
    <property type="molecule type" value="Genomic_DNA"/>
</dbReference>
<dbReference type="PRINTS" id="PR00080">
    <property type="entry name" value="SDRFAMILY"/>
</dbReference>
<dbReference type="Gene3D" id="3.40.50.720">
    <property type="entry name" value="NAD(P)-binding Rossmann-like Domain"/>
    <property type="match status" value="1"/>
</dbReference>
<evidence type="ECO:0000313" key="4">
    <source>
        <dbReference type="Proteomes" id="UP000000379"/>
    </source>
</evidence>
<dbReference type="Pfam" id="PF13561">
    <property type="entry name" value="adh_short_C2"/>
    <property type="match status" value="1"/>
</dbReference>
<dbReference type="Proteomes" id="UP000000379">
    <property type="component" value="Chromosome"/>
</dbReference>
<reference evidence="4" key="1">
    <citation type="submission" date="2010-05" db="EMBL/GenBank/DDBJ databases">
        <title>The complete genome of Truepera radiovictris DSM 17093.</title>
        <authorList>
            <consortium name="US DOE Joint Genome Institute (JGI-PGF)"/>
            <person name="Lucas S."/>
            <person name="Copeland A."/>
            <person name="Lapidus A."/>
            <person name="Glavina del Rio T."/>
            <person name="Dalin E."/>
            <person name="Tice H."/>
            <person name="Bruce D."/>
            <person name="Goodwin L."/>
            <person name="Pitluck S."/>
            <person name="Kyrpides N."/>
            <person name="Mavromatis K."/>
            <person name="Ovchinnikova G."/>
            <person name="Munk A.C."/>
            <person name="Detter J.C."/>
            <person name="Han C."/>
            <person name="Tapia R."/>
            <person name="Land M."/>
            <person name="Hauser L."/>
            <person name="Markowitz V."/>
            <person name="Cheng J.-F."/>
            <person name="Hugenholtz P."/>
            <person name="Woyke T."/>
            <person name="Wu D."/>
            <person name="Tindall B."/>
            <person name="Pomrenke H.G."/>
            <person name="Brambilla E."/>
            <person name="Klenk H.-P."/>
            <person name="Eisen J.A."/>
        </authorList>
    </citation>
    <scope>NUCLEOTIDE SEQUENCE [LARGE SCALE GENOMIC DNA]</scope>
    <source>
        <strain evidence="4">DSM 17093 / CIP 108686 / LMG 22925 / RQ-24</strain>
    </source>
</reference>
<dbReference type="AlphaFoldDB" id="D7CTE0"/>
<reference evidence="3 4" key="2">
    <citation type="journal article" date="2011" name="Stand. Genomic Sci.">
        <title>Complete genome sequence of Truepera radiovictrix type strain (RQ-24).</title>
        <authorList>
            <person name="Ivanova N."/>
            <person name="Rohde C."/>
            <person name="Munk C."/>
            <person name="Nolan M."/>
            <person name="Lucas S."/>
            <person name="Del Rio T.G."/>
            <person name="Tice H."/>
            <person name="Deshpande S."/>
            <person name="Cheng J.F."/>
            <person name="Tapia R."/>
            <person name="Han C."/>
            <person name="Goodwin L."/>
            <person name="Pitluck S."/>
            <person name="Liolios K."/>
            <person name="Mavromatis K."/>
            <person name="Mikhailova N."/>
            <person name="Pati A."/>
            <person name="Chen A."/>
            <person name="Palaniappan K."/>
            <person name="Land M."/>
            <person name="Hauser L."/>
            <person name="Chang Y.J."/>
            <person name="Jeffries C.D."/>
            <person name="Brambilla E."/>
            <person name="Rohde M."/>
            <person name="Goker M."/>
            <person name="Tindall B.J."/>
            <person name="Woyke T."/>
            <person name="Bristow J."/>
            <person name="Eisen J.A."/>
            <person name="Markowitz V."/>
            <person name="Hugenholtz P."/>
            <person name="Kyrpides N.C."/>
            <person name="Klenk H.P."/>
            <person name="Lapidus A."/>
        </authorList>
    </citation>
    <scope>NUCLEOTIDE SEQUENCE [LARGE SCALE GENOMIC DNA]</scope>
    <source>
        <strain evidence="4">DSM 17093 / CIP 108686 / LMG 22925 / RQ-24</strain>
    </source>
</reference>
<dbReference type="KEGG" id="tra:Trad_0661"/>
<dbReference type="PANTHER" id="PTHR42760:SF115">
    <property type="entry name" value="3-OXOACYL-[ACYL-CARRIER-PROTEIN] REDUCTASE FABG"/>
    <property type="match status" value="1"/>
</dbReference>
<dbReference type="GO" id="GO:0016616">
    <property type="term" value="F:oxidoreductase activity, acting on the CH-OH group of donors, NAD or NADP as acceptor"/>
    <property type="evidence" value="ECO:0007669"/>
    <property type="project" value="TreeGrafter"/>
</dbReference>
<sequence>MFDLSGKTAVVTGGTGVLGGALALGLAAAGAKVGVLGRRTEKAEAVAARLREAGGEALALTADVTDKGQLEAARARVLDAWGRLDILVNGAGGNLPEATAAGERSFFGLSQAALQEVVALNLFGALLPSQVFGEAMAAAGQGVIINISSMAGGRPLTRVVGYAAAKAALDNFTRWLAVEFAQKCGPGLRVNAIAPGFFLGEQNRDLLLDDDGSLSERGQQIIAHTPMGRFGEPEELVGTAVWLASDASSFVTGVVVPVDGGFSAFSGV</sequence>
<dbReference type="PRINTS" id="PR00081">
    <property type="entry name" value="GDHRDH"/>
</dbReference>
<keyword evidence="2" id="KW-0560">Oxidoreductase</keyword>
<evidence type="ECO:0000313" key="3">
    <source>
        <dbReference type="EMBL" id="ADI13797.1"/>
    </source>
</evidence>
<dbReference type="NCBIfam" id="NF006132">
    <property type="entry name" value="PRK08277.1"/>
    <property type="match status" value="1"/>
</dbReference>
<gene>
    <name evidence="3" type="ordered locus">Trad_0661</name>
</gene>
<comment type="similarity">
    <text evidence="1">Belongs to the short-chain dehydrogenases/reductases (SDR) family.</text>
</comment>
<organism evidence="3 4">
    <name type="scientific">Truepera radiovictrix (strain DSM 17093 / CIP 108686 / LMG 22925 / RQ-24)</name>
    <dbReference type="NCBI Taxonomy" id="649638"/>
    <lineage>
        <taxon>Bacteria</taxon>
        <taxon>Thermotogati</taxon>
        <taxon>Deinococcota</taxon>
        <taxon>Deinococci</taxon>
        <taxon>Trueperales</taxon>
        <taxon>Trueperaceae</taxon>
        <taxon>Truepera</taxon>
    </lineage>
</organism>
<name>D7CTE0_TRURR</name>
<dbReference type="GO" id="GO:0005975">
    <property type="term" value="P:carbohydrate metabolic process"/>
    <property type="evidence" value="ECO:0007669"/>
    <property type="project" value="UniProtKB-ARBA"/>
</dbReference>
<dbReference type="RefSeq" id="WP_013177169.1">
    <property type="nucleotide sequence ID" value="NC_014221.1"/>
</dbReference>
<accession>D7CTE0</accession>
<protein>
    <submittedName>
        <fullName evidence="3">Short-chain dehydrogenase/reductase SDR</fullName>
    </submittedName>
</protein>
<proteinExistence type="inferred from homology"/>